<dbReference type="GO" id="GO:0016020">
    <property type="term" value="C:membrane"/>
    <property type="evidence" value="ECO:0007669"/>
    <property type="project" value="UniProtKB-SubCell"/>
</dbReference>
<keyword evidence="6" id="KW-1015">Disulfide bond</keyword>
<evidence type="ECO:0000256" key="5">
    <source>
        <dbReference type="ARBA" id="ARBA00023136"/>
    </source>
</evidence>
<keyword evidence="3 10" id="KW-0732">Signal</keyword>
<accession>A0A7J7F7B1</accession>
<dbReference type="SUPFAM" id="SSF48726">
    <property type="entry name" value="Immunoglobulin"/>
    <property type="match status" value="2"/>
</dbReference>
<dbReference type="GO" id="GO:0098632">
    <property type="term" value="F:cell-cell adhesion mediator activity"/>
    <property type="evidence" value="ECO:0007669"/>
    <property type="project" value="InterPro"/>
</dbReference>
<dbReference type="EMBL" id="JACDTQ010001070">
    <property type="protein sequence ID" value="KAF5923950.1"/>
    <property type="molecule type" value="Genomic_DNA"/>
</dbReference>
<evidence type="ECO:0000256" key="9">
    <source>
        <dbReference type="SAM" id="Phobius"/>
    </source>
</evidence>
<reference evidence="12 13" key="1">
    <citation type="journal article" date="2020" name="Mol. Biol. Evol.">
        <title>Interspecific Gene Flow and the Evolution of Specialization in Black and White Rhinoceros.</title>
        <authorList>
            <person name="Moodley Y."/>
            <person name="Westbury M.V."/>
            <person name="Russo I.M."/>
            <person name="Gopalakrishnan S."/>
            <person name="Rakotoarivelo A."/>
            <person name="Olsen R.A."/>
            <person name="Prost S."/>
            <person name="Tunstall T."/>
            <person name="Ryder O.A."/>
            <person name="Dalen L."/>
            <person name="Bruford M.W."/>
        </authorList>
    </citation>
    <scope>NUCLEOTIDE SEQUENCE [LARGE SCALE GENOMIC DNA]</scope>
    <source>
        <strain evidence="12">SBR-YM</strain>
        <tissue evidence="12">Skin</tissue>
    </source>
</reference>
<evidence type="ECO:0000256" key="8">
    <source>
        <dbReference type="ARBA" id="ARBA00023319"/>
    </source>
</evidence>
<dbReference type="Pfam" id="PF00047">
    <property type="entry name" value="ig"/>
    <property type="match status" value="1"/>
</dbReference>
<keyword evidence="5 9" id="KW-0472">Membrane</keyword>
<keyword evidence="4 9" id="KW-1133">Transmembrane helix</keyword>
<protein>
    <recommendedName>
        <fullName evidence="11">Ig-like domain-containing protein</fullName>
    </recommendedName>
</protein>
<evidence type="ECO:0000256" key="6">
    <source>
        <dbReference type="ARBA" id="ARBA00023157"/>
    </source>
</evidence>
<dbReference type="GO" id="GO:0030424">
    <property type="term" value="C:axon"/>
    <property type="evidence" value="ECO:0007669"/>
    <property type="project" value="TreeGrafter"/>
</dbReference>
<dbReference type="GO" id="GO:0043025">
    <property type="term" value="C:neuronal cell body"/>
    <property type="evidence" value="ECO:0007669"/>
    <property type="project" value="TreeGrafter"/>
</dbReference>
<dbReference type="InterPro" id="IPR013151">
    <property type="entry name" value="Immunoglobulin_dom"/>
</dbReference>
<proteinExistence type="predicted"/>
<keyword evidence="8" id="KW-0393">Immunoglobulin domain</keyword>
<feature type="non-terminal residue" evidence="12">
    <location>
        <position position="238"/>
    </location>
</feature>
<keyword evidence="2 9" id="KW-0812">Transmembrane</keyword>
<evidence type="ECO:0000313" key="12">
    <source>
        <dbReference type="EMBL" id="KAF5923950.1"/>
    </source>
</evidence>
<evidence type="ECO:0000256" key="1">
    <source>
        <dbReference type="ARBA" id="ARBA00004479"/>
    </source>
</evidence>
<dbReference type="PANTHER" id="PTHR46841:SF3">
    <property type="entry name" value="OX-2 MEMBRANE GLYCOPROTEIN"/>
    <property type="match status" value="1"/>
</dbReference>
<dbReference type="GO" id="GO:0150079">
    <property type="term" value="P:negative regulation of neuroinflammatory response"/>
    <property type="evidence" value="ECO:0007669"/>
    <property type="project" value="TreeGrafter"/>
</dbReference>
<dbReference type="GO" id="GO:0009986">
    <property type="term" value="C:cell surface"/>
    <property type="evidence" value="ECO:0007669"/>
    <property type="project" value="TreeGrafter"/>
</dbReference>
<evidence type="ECO:0000259" key="11">
    <source>
        <dbReference type="PROSITE" id="PS50835"/>
    </source>
</evidence>
<dbReference type="InterPro" id="IPR007110">
    <property type="entry name" value="Ig-like_dom"/>
</dbReference>
<dbReference type="GO" id="GO:0034113">
    <property type="term" value="P:heterotypic cell-cell adhesion"/>
    <property type="evidence" value="ECO:0007669"/>
    <property type="project" value="TreeGrafter"/>
</dbReference>
<feature type="domain" description="Ig-like" evidence="11">
    <location>
        <begin position="114"/>
        <end position="201"/>
    </location>
</feature>
<dbReference type="PANTHER" id="PTHR46841">
    <property type="entry name" value="OX-2 MEMBRANE GLYCOPROTEIN"/>
    <property type="match status" value="1"/>
</dbReference>
<dbReference type="PROSITE" id="PS50835">
    <property type="entry name" value="IG_LIKE"/>
    <property type="match status" value="1"/>
</dbReference>
<dbReference type="InterPro" id="IPR047164">
    <property type="entry name" value="OX2G-like"/>
</dbReference>
<feature type="non-terminal residue" evidence="12">
    <location>
        <position position="1"/>
    </location>
</feature>
<gene>
    <name evidence="12" type="ORF">HPG69_010381</name>
</gene>
<evidence type="ECO:0000313" key="13">
    <source>
        <dbReference type="Proteomes" id="UP000551758"/>
    </source>
</evidence>
<sequence length="238" mass="27242">VFRRSFCHLSTYRLIWFLAAMMLCRAQVVTQDERELLNTPASLRCSLQTSQEVLIVTWQKIKAVSPENMVTFSKNHGVVVQPAYKDKINITQLGLQNSTITFWNTTLEDEGLQPTVFLHYKFFEDHLNITCSANARPAPEIFWKISGSEIENSTEILSHPNGTTSVTSVLQVKDPKSQVGKEVICHVRHLGNVTSFRQTVNKGFWFSVPLLLSIISLVILLVLISILLYWKRHRNQDR</sequence>
<comment type="caution">
    <text evidence="12">The sequence shown here is derived from an EMBL/GenBank/DDBJ whole genome shotgun (WGS) entry which is preliminary data.</text>
</comment>
<dbReference type="InterPro" id="IPR013783">
    <property type="entry name" value="Ig-like_fold"/>
</dbReference>
<name>A0A7J7F7B1_DICBM</name>
<dbReference type="Proteomes" id="UP000551758">
    <property type="component" value="Unassembled WGS sequence"/>
</dbReference>
<feature type="transmembrane region" description="Helical" evidence="9">
    <location>
        <begin position="204"/>
        <end position="230"/>
    </location>
</feature>
<evidence type="ECO:0000256" key="7">
    <source>
        <dbReference type="ARBA" id="ARBA00023180"/>
    </source>
</evidence>
<evidence type="ECO:0000256" key="3">
    <source>
        <dbReference type="ARBA" id="ARBA00022729"/>
    </source>
</evidence>
<dbReference type="InterPro" id="IPR036179">
    <property type="entry name" value="Ig-like_dom_sf"/>
</dbReference>
<evidence type="ECO:0000256" key="10">
    <source>
        <dbReference type="SAM" id="SignalP"/>
    </source>
</evidence>
<keyword evidence="13" id="KW-1185">Reference proteome</keyword>
<evidence type="ECO:0000256" key="2">
    <source>
        <dbReference type="ARBA" id="ARBA00022692"/>
    </source>
</evidence>
<comment type="subcellular location">
    <subcellularLocation>
        <location evidence="1">Membrane</location>
        <topology evidence="1">Single-pass type I membrane protein</topology>
    </subcellularLocation>
</comment>
<feature type="chain" id="PRO_5029678346" description="Ig-like domain-containing protein" evidence="10">
    <location>
        <begin position="27"/>
        <end position="238"/>
    </location>
</feature>
<keyword evidence="7" id="KW-0325">Glycoprotein</keyword>
<dbReference type="AlphaFoldDB" id="A0A7J7F7B1"/>
<feature type="signal peptide" evidence="10">
    <location>
        <begin position="1"/>
        <end position="26"/>
    </location>
</feature>
<evidence type="ECO:0000256" key="4">
    <source>
        <dbReference type="ARBA" id="ARBA00022989"/>
    </source>
</evidence>
<dbReference type="Gene3D" id="2.60.40.10">
    <property type="entry name" value="Immunoglobulins"/>
    <property type="match status" value="2"/>
</dbReference>
<organism evidence="12 13">
    <name type="scientific">Diceros bicornis minor</name>
    <name type="common">South-central black rhinoceros</name>
    <dbReference type="NCBI Taxonomy" id="77932"/>
    <lineage>
        <taxon>Eukaryota</taxon>
        <taxon>Metazoa</taxon>
        <taxon>Chordata</taxon>
        <taxon>Craniata</taxon>
        <taxon>Vertebrata</taxon>
        <taxon>Euteleostomi</taxon>
        <taxon>Mammalia</taxon>
        <taxon>Eutheria</taxon>
        <taxon>Laurasiatheria</taxon>
        <taxon>Perissodactyla</taxon>
        <taxon>Rhinocerotidae</taxon>
        <taxon>Diceros</taxon>
    </lineage>
</organism>